<dbReference type="STRING" id="675635.Psed_0228"/>
<dbReference type="EMBL" id="CP002593">
    <property type="protein sequence ID" value="AEA22503.1"/>
    <property type="molecule type" value="Genomic_DNA"/>
</dbReference>
<gene>
    <name evidence="1" type="ordered locus">Psed_0228</name>
</gene>
<dbReference type="eggNOG" id="COG4430">
    <property type="taxonomic scope" value="Bacteria"/>
</dbReference>
<protein>
    <recommendedName>
        <fullName evidence="3">DUF1905 domain-containing protein</fullName>
    </recommendedName>
</protein>
<dbReference type="KEGG" id="pdx:Psed_0228"/>
<dbReference type="InterPro" id="IPR015018">
    <property type="entry name" value="DUF1905"/>
</dbReference>
<dbReference type="Proteomes" id="UP000007809">
    <property type="component" value="Chromosome"/>
</dbReference>
<dbReference type="OrthoDB" id="2604865at2"/>
<dbReference type="Gene3D" id="2.40.30.100">
    <property type="entry name" value="AF2212/PG0164-like"/>
    <property type="match status" value="1"/>
</dbReference>
<dbReference type="Pfam" id="PF13376">
    <property type="entry name" value="OmdA"/>
    <property type="match status" value="1"/>
</dbReference>
<dbReference type="SUPFAM" id="SSF141694">
    <property type="entry name" value="AF2212/PG0164-like"/>
    <property type="match status" value="1"/>
</dbReference>
<keyword evidence="2" id="KW-1185">Reference proteome</keyword>
<organism evidence="1 2">
    <name type="scientific">Pseudonocardia dioxanivorans (strain ATCC 55486 / DSM 44775 / JCM 13855 / CB1190)</name>
    <dbReference type="NCBI Taxonomy" id="675635"/>
    <lineage>
        <taxon>Bacteria</taxon>
        <taxon>Bacillati</taxon>
        <taxon>Actinomycetota</taxon>
        <taxon>Actinomycetes</taxon>
        <taxon>Pseudonocardiales</taxon>
        <taxon>Pseudonocardiaceae</taxon>
        <taxon>Pseudonocardia</taxon>
    </lineage>
</organism>
<proteinExistence type="predicted"/>
<dbReference type="Pfam" id="PF08922">
    <property type="entry name" value="DUF1905"/>
    <property type="match status" value="1"/>
</dbReference>
<evidence type="ECO:0000313" key="2">
    <source>
        <dbReference type="Proteomes" id="UP000007809"/>
    </source>
</evidence>
<dbReference type="HOGENOM" id="CLU_133235_1_0_11"/>
<evidence type="ECO:0000313" key="1">
    <source>
        <dbReference type="EMBL" id="AEA22503.1"/>
    </source>
</evidence>
<name>F4CM16_PSEUX</name>
<reference evidence="1 2" key="1">
    <citation type="journal article" date="2011" name="J. Bacteriol.">
        <title>Genome sequence of the 1,4-dioxane-degrading Pseudonocardia dioxanivorans strain CB1190.</title>
        <authorList>
            <person name="Sales C.M."/>
            <person name="Mahendra S."/>
            <person name="Grostern A."/>
            <person name="Parales R.E."/>
            <person name="Goodwin L.A."/>
            <person name="Woyke T."/>
            <person name="Nolan M."/>
            <person name="Lapidus A."/>
            <person name="Chertkov O."/>
            <person name="Ovchinnikova G."/>
            <person name="Sczyrba A."/>
            <person name="Alvarez-Cohen L."/>
        </authorList>
    </citation>
    <scope>NUCLEOTIDE SEQUENCE [LARGE SCALE GENOMIC DNA]</scope>
    <source>
        <strain evidence="2">ATCC 55486 / DSM 44775 / JCM 13855 / CB1190</strain>
    </source>
</reference>
<evidence type="ECO:0008006" key="3">
    <source>
        <dbReference type="Google" id="ProtNLM"/>
    </source>
</evidence>
<dbReference type="AlphaFoldDB" id="F4CM16"/>
<sequence length="148" mass="15790">MQFRTTIEATGKNTTGIVVPERVVEELGGGRRPAVSVTAAGHTWRTSIASMGGRFLIGVSAEVRRITGLAGGDDVDVEVELDTAPREVTVPQDLAAALDGDAAAKAAFEALAYSHQRRHVLAIDDAKTPETRARRIAKAVDMLREGRK</sequence>
<dbReference type="InterPro" id="IPR037079">
    <property type="entry name" value="AF2212/PG0164-like_sf"/>
</dbReference>
<accession>F4CM16</accession>